<dbReference type="Proteomes" id="UP001575181">
    <property type="component" value="Unassembled WGS sequence"/>
</dbReference>
<protein>
    <recommendedName>
        <fullName evidence="3">Transcription regulator TrmB N-terminal domain-containing protein</fullName>
    </recommendedName>
</protein>
<keyword evidence="2" id="KW-1185">Reference proteome</keyword>
<dbReference type="EMBL" id="JBGUAW010000005">
    <property type="protein sequence ID" value="MFA9460909.1"/>
    <property type="molecule type" value="Genomic_DNA"/>
</dbReference>
<gene>
    <name evidence="1" type="ORF">ACERLL_08735</name>
</gene>
<sequence length="82" mass="9048">MEMTVTEYRILLMLGEGRSIADIQESLAHVDCCTKQEIFDELASLLERKLAEPSGSGIRLSELGEHALRKRANGLTGDSQSQ</sequence>
<name>A0ABV4TUW2_9GAMM</name>
<organism evidence="1 2">
    <name type="scientific">Thiohalorhabdus methylotrophus</name>
    <dbReference type="NCBI Taxonomy" id="3242694"/>
    <lineage>
        <taxon>Bacteria</taxon>
        <taxon>Pseudomonadati</taxon>
        <taxon>Pseudomonadota</taxon>
        <taxon>Gammaproteobacteria</taxon>
        <taxon>Thiohalorhabdales</taxon>
        <taxon>Thiohalorhabdaceae</taxon>
        <taxon>Thiohalorhabdus</taxon>
    </lineage>
</organism>
<evidence type="ECO:0000313" key="2">
    <source>
        <dbReference type="Proteomes" id="UP001575181"/>
    </source>
</evidence>
<accession>A0ABV4TUW2</accession>
<reference evidence="1 2" key="1">
    <citation type="submission" date="2024-08" db="EMBL/GenBank/DDBJ databases">
        <title>Whole-genome sequencing of halo(alkali)philic microorganisms from hypersaline lakes.</title>
        <authorList>
            <person name="Sorokin D.Y."/>
            <person name="Merkel A.Y."/>
            <person name="Messina E."/>
            <person name="Yakimov M."/>
        </authorList>
    </citation>
    <scope>NUCLEOTIDE SEQUENCE [LARGE SCALE GENOMIC DNA]</scope>
    <source>
        <strain evidence="1 2">Cl-TMA</strain>
    </source>
</reference>
<evidence type="ECO:0008006" key="3">
    <source>
        <dbReference type="Google" id="ProtNLM"/>
    </source>
</evidence>
<proteinExistence type="predicted"/>
<comment type="caution">
    <text evidence="1">The sequence shown here is derived from an EMBL/GenBank/DDBJ whole genome shotgun (WGS) entry which is preliminary data.</text>
</comment>
<evidence type="ECO:0000313" key="1">
    <source>
        <dbReference type="EMBL" id="MFA9460909.1"/>
    </source>
</evidence>
<dbReference type="RefSeq" id="WP_373655693.1">
    <property type="nucleotide sequence ID" value="NZ_JBGUAW010000005.1"/>
</dbReference>